<evidence type="ECO:0000256" key="1">
    <source>
        <dbReference type="SAM" id="MobiDB-lite"/>
    </source>
</evidence>
<sequence length="189" mass="21265">MFSANHQLPQKSLPMKQEDNKFFSRVLSRESSMANPSFKVYYGGLPANVPFMWESQPGTPKDKFSEETLPPLTPPPSYYSNNPNKKPFKKHSRSNLLRVLFLKISLKKNHLPQSPSSTSSSSSSLFSKSDLSMRVPMNTCGSRFSSPSSSFDFIRDYEEEGVVGSPTSTLCFGFRRVTSTGADRNCHRF</sequence>
<dbReference type="OMA" id="ESAQVQC"/>
<keyword evidence="3" id="KW-1185">Reference proteome</keyword>
<protein>
    <submittedName>
        <fullName evidence="2">Uncharacterized protein</fullName>
    </submittedName>
</protein>
<gene>
    <name evidence="2" type="ORF">RchiOBHm_Chr3g0460991</name>
</gene>
<evidence type="ECO:0000313" key="3">
    <source>
        <dbReference type="Proteomes" id="UP000238479"/>
    </source>
</evidence>
<organism evidence="2 3">
    <name type="scientific">Rosa chinensis</name>
    <name type="common">China rose</name>
    <dbReference type="NCBI Taxonomy" id="74649"/>
    <lineage>
        <taxon>Eukaryota</taxon>
        <taxon>Viridiplantae</taxon>
        <taxon>Streptophyta</taxon>
        <taxon>Embryophyta</taxon>
        <taxon>Tracheophyta</taxon>
        <taxon>Spermatophyta</taxon>
        <taxon>Magnoliopsida</taxon>
        <taxon>eudicotyledons</taxon>
        <taxon>Gunneridae</taxon>
        <taxon>Pentapetalae</taxon>
        <taxon>rosids</taxon>
        <taxon>fabids</taxon>
        <taxon>Rosales</taxon>
        <taxon>Rosaceae</taxon>
        <taxon>Rosoideae</taxon>
        <taxon>Rosoideae incertae sedis</taxon>
        <taxon>Rosa</taxon>
    </lineage>
</organism>
<reference evidence="2 3" key="1">
    <citation type="journal article" date="2018" name="Nat. Genet.">
        <title>The Rosa genome provides new insights in the design of modern roses.</title>
        <authorList>
            <person name="Bendahmane M."/>
        </authorList>
    </citation>
    <scope>NUCLEOTIDE SEQUENCE [LARGE SCALE GENOMIC DNA]</scope>
    <source>
        <strain evidence="3">cv. Old Blush</strain>
    </source>
</reference>
<proteinExistence type="predicted"/>
<dbReference type="STRING" id="74649.A0A2P6R8J7"/>
<dbReference type="Gramene" id="PRQ42747">
    <property type="protein sequence ID" value="PRQ42747"/>
    <property type="gene ID" value="RchiOBHm_Chr3g0460991"/>
</dbReference>
<dbReference type="Proteomes" id="UP000238479">
    <property type="component" value="Chromosome 3"/>
</dbReference>
<dbReference type="EMBL" id="PDCK01000041">
    <property type="protein sequence ID" value="PRQ42747.1"/>
    <property type="molecule type" value="Genomic_DNA"/>
</dbReference>
<comment type="caution">
    <text evidence="2">The sequence shown here is derived from an EMBL/GenBank/DDBJ whole genome shotgun (WGS) entry which is preliminary data.</text>
</comment>
<accession>A0A2P6R8J7</accession>
<dbReference type="PANTHER" id="PTHR33257">
    <property type="entry name" value="OS05G0165500 PROTEIN"/>
    <property type="match status" value="1"/>
</dbReference>
<evidence type="ECO:0000313" key="2">
    <source>
        <dbReference type="EMBL" id="PRQ42747.1"/>
    </source>
</evidence>
<dbReference type="PANTHER" id="PTHR33257:SF4">
    <property type="entry name" value="EXPRESSED PROTEIN"/>
    <property type="match status" value="1"/>
</dbReference>
<feature type="region of interest" description="Disordered" evidence="1">
    <location>
        <begin position="56"/>
        <end position="91"/>
    </location>
</feature>
<dbReference type="AlphaFoldDB" id="A0A2P6R8J7"/>
<name>A0A2P6R8J7_ROSCH</name>